<feature type="compositionally biased region" description="Low complexity" evidence="1">
    <location>
        <begin position="82"/>
        <end position="101"/>
    </location>
</feature>
<gene>
    <name evidence="2" type="ORF">WMY93_034372</name>
</gene>
<dbReference type="Gene3D" id="3.10.20.10">
    <property type="match status" value="1"/>
</dbReference>
<evidence type="ECO:0000313" key="2">
    <source>
        <dbReference type="EMBL" id="KAK7878228.1"/>
    </source>
</evidence>
<comment type="caution">
    <text evidence="2">The sequence shown here is derived from an EMBL/GenBank/DDBJ whole genome shotgun (WGS) entry which is preliminary data.</text>
</comment>
<dbReference type="EMBL" id="JBBPFD010000559">
    <property type="protein sequence ID" value="KAK7878228.1"/>
    <property type="molecule type" value="Genomic_DNA"/>
</dbReference>
<evidence type="ECO:0000313" key="3">
    <source>
        <dbReference type="Proteomes" id="UP001460270"/>
    </source>
</evidence>
<name>A0AAW0ME27_9GOBI</name>
<sequence length="398" mass="44919">MMFKVQYQGRKKYIKTNGMSFSTFIHEAKEKFGIPSETSVYLMDESGTEVDEEVFSDIVEENPDMMWTIVGEHSVTESPVQSFGTDTGSVTSSDSGESFTSPKRQRFNESTLEAKELVKDVLESKAGGEKILKAYQETREIPDQLRRKLVNIVVTNMVEKHGNAPPMDIRTKYAMGIVALFPSLRDPYSEKGYEHFFDASSNEGYIAWKLKNLQRELRLDRRSSSSSSSDKQKGPEVERMVSTTQQLEGDQCLEAISLLKHSTDEDQIFMKMKQTFQYRQKLIHDPEHPTQCSQSFQGFAGLPTAIWRGDSSKVIGKMGISLKAKIMKEAKNLSKTPTLEVLIQAAEGRPEEDVSSWDSDMASLLLLVYLLPPPPSGKKRPVKISVLEAVNHVIKFHK</sequence>
<feature type="compositionally biased region" description="Basic and acidic residues" evidence="1">
    <location>
        <begin position="230"/>
        <end position="239"/>
    </location>
</feature>
<feature type="non-terminal residue" evidence="2">
    <location>
        <position position="398"/>
    </location>
</feature>
<reference evidence="3" key="1">
    <citation type="submission" date="2024-04" db="EMBL/GenBank/DDBJ databases">
        <title>Salinicola lusitanus LLJ914,a marine bacterium isolated from the Okinawa Trough.</title>
        <authorList>
            <person name="Li J."/>
        </authorList>
    </citation>
    <scope>NUCLEOTIDE SEQUENCE [LARGE SCALE GENOMIC DNA]</scope>
</reference>
<protein>
    <submittedName>
        <fullName evidence="2">Uncharacterized protein</fullName>
    </submittedName>
</protein>
<feature type="region of interest" description="Disordered" evidence="1">
    <location>
        <begin position="78"/>
        <end position="106"/>
    </location>
</feature>
<organism evidence="2 3">
    <name type="scientific">Mugilogobius chulae</name>
    <name type="common">yellowstripe goby</name>
    <dbReference type="NCBI Taxonomy" id="88201"/>
    <lineage>
        <taxon>Eukaryota</taxon>
        <taxon>Metazoa</taxon>
        <taxon>Chordata</taxon>
        <taxon>Craniata</taxon>
        <taxon>Vertebrata</taxon>
        <taxon>Euteleostomi</taxon>
        <taxon>Actinopterygii</taxon>
        <taxon>Neopterygii</taxon>
        <taxon>Teleostei</taxon>
        <taxon>Neoteleostei</taxon>
        <taxon>Acanthomorphata</taxon>
        <taxon>Gobiaria</taxon>
        <taxon>Gobiiformes</taxon>
        <taxon>Gobioidei</taxon>
        <taxon>Gobiidae</taxon>
        <taxon>Gobionellinae</taxon>
        <taxon>Mugilogobius</taxon>
    </lineage>
</organism>
<feature type="region of interest" description="Disordered" evidence="1">
    <location>
        <begin position="219"/>
        <end position="244"/>
    </location>
</feature>
<dbReference type="PANTHER" id="PTHR31025">
    <property type="entry name" value="SI:CH211-196P9.1-RELATED"/>
    <property type="match status" value="1"/>
</dbReference>
<dbReference type="Proteomes" id="UP001460270">
    <property type="component" value="Unassembled WGS sequence"/>
</dbReference>
<dbReference type="PANTHER" id="PTHR31025:SF29">
    <property type="entry name" value="SI:CH211-196P9.1"/>
    <property type="match status" value="1"/>
</dbReference>
<accession>A0AAW0ME27</accession>
<proteinExistence type="predicted"/>
<evidence type="ECO:0000256" key="1">
    <source>
        <dbReference type="SAM" id="MobiDB-lite"/>
    </source>
</evidence>
<keyword evidence="3" id="KW-1185">Reference proteome</keyword>
<dbReference type="AlphaFoldDB" id="A0AAW0ME27"/>